<gene>
    <name evidence="1" type="ORF">SAMN05216234_1911</name>
</gene>
<reference evidence="1 2" key="1">
    <citation type="submission" date="2016-10" db="EMBL/GenBank/DDBJ databases">
        <authorList>
            <person name="de Groot N.N."/>
        </authorList>
    </citation>
    <scope>NUCLEOTIDE SEQUENCE [LARGE SCALE GENOMIC DNA]</scope>
    <source>
        <strain evidence="1 2">EP1-55-1</strain>
    </source>
</reference>
<dbReference type="Proteomes" id="UP000199227">
    <property type="component" value="Unassembled WGS sequence"/>
</dbReference>
<proteinExistence type="predicted"/>
<name>A0A1I5V6J8_9BACT</name>
<evidence type="ECO:0000313" key="1">
    <source>
        <dbReference type="EMBL" id="SFQ03022.1"/>
    </source>
</evidence>
<dbReference type="AlphaFoldDB" id="A0A1I5V6J8"/>
<keyword evidence="2" id="KW-1185">Reference proteome</keyword>
<dbReference type="EMBL" id="FOXB01000091">
    <property type="protein sequence ID" value="SFQ03022.1"/>
    <property type="molecule type" value="Genomic_DNA"/>
</dbReference>
<organism evidence="1 2">
    <name type="scientific">Hydrogenimonas thermophila</name>
    <dbReference type="NCBI Taxonomy" id="223786"/>
    <lineage>
        <taxon>Bacteria</taxon>
        <taxon>Pseudomonadati</taxon>
        <taxon>Campylobacterota</taxon>
        <taxon>Epsilonproteobacteria</taxon>
        <taxon>Campylobacterales</taxon>
        <taxon>Hydrogenimonadaceae</taxon>
        <taxon>Hydrogenimonas</taxon>
    </lineage>
</organism>
<accession>A0A1I5V6J8</accession>
<sequence length="51" mass="5967">MSVLYGGYKAMQMITNAQDNEMIEYTMKEAKERLDVLDIEFKKEDDATEND</sequence>
<protein>
    <submittedName>
        <fullName evidence="1">Uncharacterized protein</fullName>
    </submittedName>
</protein>
<dbReference type="STRING" id="223786.SAMN05216234_1911"/>
<evidence type="ECO:0000313" key="2">
    <source>
        <dbReference type="Proteomes" id="UP000199227"/>
    </source>
</evidence>